<sequence length="351" mass="38976">MGKLQDGIAIKRINDAITTFKNYKLGELEQGGSMAINTLSNVRAHVGLAWPAILRNCLIHTSSHLGFMKFMIDIATTWKVGAFTLLGSVGDEDPFTDVDLIYTKTCLHLGLKDNDFLQFPEEFAYEANSFLEAQSMNARVDLLTGVHNIEDKYVFRMQSISKFLKAYYTASEDVAYLTGFIKPDDSRDSILNAELLKAQVTSEVLRVRNLITTKIQKYINLYEDSQLPHFRQAALSYTQDWDVDGGVPATLPQPDTTDDESPVAKPGSSTPTVSKGVDQPEDEEMIRAKVETSKDVPSKAVPSGNVSTRGIPAFSEDDMSEMDALDGFHDYLTREHENNFDLTQLGLAPSV</sequence>
<reference evidence="11" key="1">
    <citation type="submission" date="2003-06" db="EMBL/GenBank/DDBJ databases">
        <title>cDNA of non-structural protein S9 of rice dwarf virus.</title>
        <authorList>
            <person name="Ma Z."/>
            <person name="Yang H."/>
            <person name="Tien P."/>
        </authorList>
    </citation>
    <scope>NUCLEOTIDE SEQUENCE</scope>
</reference>
<comment type="function">
    <text evidence="1">Minor outer capsid protein.</text>
</comment>
<keyword evidence="7" id="KW-1152">Outer capsid protein</keyword>
<organismHost>
    <name type="scientific">Oryza sativa</name>
    <name type="common">Rice</name>
    <dbReference type="NCBI Taxonomy" id="4530"/>
</organismHost>
<keyword evidence="6" id="KW-0167">Capsid protein</keyword>
<comment type="similarity">
    <text evidence="4">Belongs to the phytoreovirus minor outer capsid protein P9 family.</text>
</comment>
<evidence type="ECO:0000256" key="3">
    <source>
        <dbReference type="ARBA" id="ARBA00004328"/>
    </source>
</evidence>
<evidence type="ECO:0000256" key="5">
    <source>
        <dbReference type="ARBA" id="ARBA00019123"/>
    </source>
</evidence>
<dbReference type="GO" id="GO:0030430">
    <property type="term" value="C:host cell cytoplasm"/>
    <property type="evidence" value="ECO:0007669"/>
    <property type="project" value="UniProtKB-SubCell"/>
</dbReference>
<feature type="compositionally biased region" description="Basic and acidic residues" evidence="10">
    <location>
        <begin position="285"/>
        <end position="297"/>
    </location>
</feature>
<evidence type="ECO:0000256" key="1">
    <source>
        <dbReference type="ARBA" id="ARBA00002423"/>
    </source>
</evidence>
<gene>
    <name evidence="11" type="primary">S9</name>
</gene>
<evidence type="ECO:0000256" key="6">
    <source>
        <dbReference type="ARBA" id="ARBA00022561"/>
    </source>
</evidence>
<protein>
    <recommendedName>
        <fullName evidence="5">Minor outer capsid protein P9</fullName>
    </recommendedName>
</protein>
<accession>Q7T821</accession>
<proteinExistence type="evidence at transcript level"/>
<evidence type="ECO:0000256" key="9">
    <source>
        <dbReference type="ARBA" id="ARBA00023200"/>
    </source>
</evidence>
<organism evidence="11">
    <name type="scientific">Rice dwarf virus</name>
    <name type="common">RDV</name>
    <dbReference type="NCBI Taxonomy" id="10991"/>
    <lineage>
        <taxon>Viruses</taxon>
        <taxon>Riboviria</taxon>
        <taxon>Orthornavirae</taxon>
        <taxon>Duplornaviricota</taxon>
        <taxon>Resentoviricetes</taxon>
        <taxon>Reovirales</taxon>
        <taxon>Sedoreoviridae</taxon>
        <taxon>Phytoreovirus</taxon>
        <taxon>Phytoreovirus alphaoryzae</taxon>
    </lineage>
</organism>
<comment type="subcellular location">
    <subcellularLocation>
        <location evidence="2">Host cytoplasm</location>
    </subcellularLocation>
    <subcellularLocation>
        <location evidence="3">Virion</location>
    </subcellularLocation>
</comment>
<name>Q7T821_RDV</name>
<evidence type="ECO:0000256" key="10">
    <source>
        <dbReference type="SAM" id="MobiDB-lite"/>
    </source>
</evidence>
<dbReference type="Pfam" id="PF05878">
    <property type="entry name" value="Phyto_Pns9_10"/>
    <property type="match status" value="1"/>
</dbReference>
<organismHost>
    <name type="scientific">Paspalum</name>
    <dbReference type="NCBI Taxonomy" id="147271"/>
</organismHost>
<keyword evidence="9" id="KW-1035">Host cytoplasm</keyword>
<organismHost>
    <name type="scientific">Echinochloa crus-galli</name>
    <name type="common">Barnyard grass</name>
    <name type="synonym">Panicum crus-galli</name>
    <dbReference type="NCBI Taxonomy" id="90397"/>
</organismHost>
<keyword evidence="8" id="KW-0946">Virion</keyword>
<dbReference type="InterPro" id="IPR008776">
    <property type="entry name" value="Phyto_Pns9_10"/>
</dbReference>
<organismHost>
    <name type="scientific">Nephotettix cincticeps</name>
    <name type="common">Green rice leafhopper</name>
    <name type="synonym">Selenocephalus cincticeps</name>
    <dbReference type="NCBI Taxonomy" id="94400"/>
</organismHost>
<organismHost>
    <name type="scientific">Alopecurus aequalis</name>
    <dbReference type="NCBI Taxonomy" id="114194"/>
</organismHost>
<feature type="region of interest" description="Disordered" evidence="10">
    <location>
        <begin position="244"/>
        <end position="317"/>
    </location>
</feature>
<evidence type="ECO:0000256" key="4">
    <source>
        <dbReference type="ARBA" id="ARBA00010887"/>
    </source>
</evidence>
<evidence type="ECO:0000256" key="7">
    <source>
        <dbReference type="ARBA" id="ARBA00022770"/>
    </source>
</evidence>
<evidence type="ECO:0000256" key="2">
    <source>
        <dbReference type="ARBA" id="ARBA00004192"/>
    </source>
</evidence>
<dbReference type="GO" id="GO:0039624">
    <property type="term" value="C:viral outer capsid"/>
    <property type="evidence" value="ECO:0007669"/>
    <property type="project" value="UniProtKB-KW"/>
</dbReference>
<evidence type="ECO:0000313" key="11">
    <source>
        <dbReference type="EMBL" id="AAP92807.1"/>
    </source>
</evidence>
<evidence type="ECO:0000256" key="8">
    <source>
        <dbReference type="ARBA" id="ARBA00022844"/>
    </source>
</evidence>
<dbReference type="EMBL" id="AY340219">
    <property type="protein sequence ID" value="AAP92807.1"/>
    <property type="molecule type" value="mRNA"/>
</dbReference>